<protein>
    <submittedName>
        <fullName evidence="1">Uncharacterized protein</fullName>
    </submittedName>
</protein>
<gene>
    <name evidence="1" type="ORF">PCAR00345_LOCUS16472</name>
</gene>
<accession>A0A7S4F041</accession>
<reference evidence="1" key="1">
    <citation type="submission" date="2021-01" db="EMBL/GenBank/DDBJ databases">
        <authorList>
            <person name="Corre E."/>
            <person name="Pelletier E."/>
            <person name="Niang G."/>
            <person name="Scheremetjew M."/>
            <person name="Finn R."/>
            <person name="Kale V."/>
            <person name="Holt S."/>
            <person name="Cochrane G."/>
            <person name="Meng A."/>
            <person name="Brown T."/>
            <person name="Cohen L."/>
        </authorList>
    </citation>
    <scope>NUCLEOTIDE SEQUENCE</scope>
    <source>
        <strain evidence="1">CCMP645</strain>
    </source>
</reference>
<dbReference type="EMBL" id="HBIZ01026006">
    <property type="protein sequence ID" value="CAE0763860.1"/>
    <property type="molecule type" value="Transcribed_RNA"/>
</dbReference>
<name>A0A7S4F041_CHRCT</name>
<evidence type="ECO:0000313" key="1">
    <source>
        <dbReference type="EMBL" id="CAE0763860.1"/>
    </source>
</evidence>
<proteinExistence type="predicted"/>
<sequence>MGTHVGFIGEIAAEIASACTRTHAFMWDRYRCTYISTEAACICGSLRFQPISNHAQACAHALSLLGGCMRMFADCDSLGQKVSEHADEAFDGEFVSARCATTRKCTIDSGGGVNPV</sequence>
<dbReference type="AlphaFoldDB" id="A0A7S4F041"/>
<organism evidence="1">
    <name type="scientific">Chrysotila carterae</name>
    <name type="common">Marine alga</name>
    <name type="synonym">Syracosphaera carterae</name>
    <dbReference type="NCBI Taxonomy" id="13221"/>
    <lineage>
        <taxon>Eukaryota</taxon>
        <taxon>Haptista</taxon>
        <taxon>Haptophyta</taxon>
        <taxon>Prymnesiophyceae</taxon>
        <taxon>Isochrysidales</taxon>
        <taxon>Isochrysidaceae</taxon>
        <taxon>Chrysotila</taxon>
    </lineage>
</organism>